<evidence type="ECO:0000313" key="2">
    <source>
        <dbReference type="EMBL" id="NDW05863.1"/>
    </source>
</evidence>
<evidence type="ECO:0000259" key="1">
    <source>
        <dbReference type="Pfam" id="PF06527"/>
    </source>
</evidence>
<comment type="caution">
    <text evidence="2">The sequence shown here is derived from an EMBL/GenBank/DDBJ whole genome shotgun (WGS) entry which is preliminary data.</text>
</comment>
<dbReference type="Proteomes" id="UP000469011">
    <property type="component" value="Unassembled WGS sequence"/>
</dbReference>
<reference evidence="2 3" key="1">
    <citation type="submission" date="2020-01" db="EMBL/GenBank/DDBJ databases">
        <title>Jiella pacifica sp. nov.</title>
        <authorList>
            <person name="Xue Z."/>
            <person name="Zhu S."/>
            <person name="Chen J."/>
            <person name="Yang J."/>
        </authorList>
    </citation>
    <scope>NUCLEOTIDE SEQUENCE [LARGE SCALE GENOMIC DNA]</scope>
    <source>
        <strain evidence="2 3">40Bstr34</strain>
    </source>
</reference>
<feature type="domain" description="TniQ" evidence="1">
    <location>
        <begin position="2"/>
        <end position="135"/>
    </location>
</feature>
<dbReference type="RefSeq" id="WP_163464160.1">
    <property type="nucleotide sequence ID" value="NZ_JAAAMG010000012.1"/>
</dbReference>
<gene>
    <name evidence="2" type="ORF">GTK09_15680</name>
</gene>
<organism evidence="2 3">
    <name type="scientific">Jiella pacifica</name>
    <dbReference type="NCBI Taxonomy" id="2696469"/>
    <lineage>
        <taxon>Bacteria</taxon>
        <taxon>Pseudomonadati</taxon>
        <taxon>Pseudomonadota</taxon>
        <taxon>Alphaproteobacteria</taxon>
        <taxon>Hyphomicrobiales</taxon>
        <taxon>Aurantimonadaceae</taxon>
        <taxon>Jiella</taxon>
    </lineage>
</organism>
<protein>
    <recommendedName>
        <fullName evidence="1">TniQ domain-containing protein</fullName>
    </recommendedName>
</protein>
<name>A0A6N9T3B7_9HYPH</name>
<accession>A0A6N9T3B7</accession>
<sequence>MRPRFHRDETVHSYLSRLASANGFTTIAALCSFVGVRRTDVTSARAEAVDLVAYLGDVDPDRFAANAIVPLGEQRYGLRGEILNHNDLIAKDYRICPRCVEEDLDGPDWLEPEERVPERLEWRIGRFTYCPTHGVAFVTIPLTAPRITANLTGVAASCLEYVRDRPELRNLPLSQRQHYLRDRLSGEMPASNAFLDVMPWYAVARMCELVGHADLWPGQTKRNPTALNDADQTVADHGFGILQAGRPGFLAWVDGLIEEARRDRTRNFGLQSILGALGQALNVSADPAYDAVKDAAVEVAFRKLPMTQSGHFFHRSPPRRLVHSIASASKEVGIPAPGLRTYLERAGIIAADTRDLKPDKVTFPAERLPDRDRLLALSMRGRDWTPDDAEALEISRAADLLGIGPTFIRSYDDLLADDERPSGARRLYDRRKLEDLRNWLLSGCELVECAEPEHIGIEEIARRRHIPLSVVVRFLQERRIEWKGRIRGSEDLSAIVFLRDEIAGLCWSGRRWASSAAG</sequence>
<evidence type="ECO:0000313" key="3">
    <source>
        <dbReference type="Proteomes" id="UP000469011"/>
    </source>
</evidence>
<dbReference type="Pfam" id="PF06527">
    <property type="entry name" value="TniQ"/>
    <property type="match status" value="1"/>
</dbReference>
<proteinExistence type="predicted"/>
<dbReference type="InterPro" id="IPR009492">
    <property type="entry name" value="TniQ"/>
</dbReference>
<keyword evidence="3" id="KW-1185">Reference proteome</keyword>
<dbReference type="AlphaFoldDB" id="A0A6N9T3B7"/>
<dbReference type="EMBL" id="JAAAMG010000012">
    <property type="protein sequence ID" value="NDW05863.1"/>
    <property type="molecule type" value="Genomic_DNA"/>
</dbReference>